<dbReference type="Proteomes" id="UP000053766">
    <property type="component" value="Unassembled WGS sequence"/>
</dbReference>
<organism evidence="1 2">
    <name type="scientific">Dictyocaulus viviparus</name>
    <name type="common">Bovine lungworm</name>
    <dbReference type="NCBI Taxonomy" id="29172"/>
    <lineage>
        <taxon>Eukaryota</taxon>
        <taxon>Metazoa</taxon>
        <taxon>Ecdysozoa</taxon>
        <taxon>Nematoda</taxon>
        <taxon>Chromadorea</taxon>
        <taxon>Rhabditida</taxon>
        <taxon>Rhabditina</taxon>
        <taxon>Rhabditomorpha</taxon>
        <taxon>Strongyloidea</taxon>
        <taxon>Metastrongylidae</taxon>
        <taxon>Dictyocaulus</taxon>
    </lineage>
</organism>
<reference evidence="2" key="2">
    <citation type="journal article" date="2016" name="Sci. Rep.">
        <title>Dictyocaulus viviparus genome, variome and transcriptome elucidate lungworm biology and support future intervention.</title>
        <authorList>
            <person name="McNulty S.N."/>
            <person name="Strube C."/>
            <person name="Rosa B.A."/>
            <person name="Martin J.C."/>
            <person name="Tyagi R."/>
            <person name="Choi Y.J."/>
            <person name="Wang Q."/>
            <person name="Hallsworth Pepin K."/>
            <person name="Zhang X."/>
            <person name="Ozersky P."/>
            <person name="Wilson R.K."/>
            <person name="Sternberg P.W."/>
            <person name="Gasser R.B."/>
            <person name="Mitreva M."/>
        </authorList>
    </citation>
    <scope>NUCLEOTIDE SEQUENCE [LARGE SCALE GENOMIC DNA]</scope>
    <source>
        <strain evidence="2">HannoverDv2000</strain>
    </source>
</reference>
<keyword evidence="2" id="KW-1185">Reference proteome</keyword>
<evidence type="ECO:0000313" key="2">
    <source>
        <dbReference type="Proteomes" id="UP000053766"/>
    </source>
</evidence>
<proteinExistence type="predicted"/>
<dbReference type="EMBL" id="KN716232">
    <property type="protein sequence ID" value="KJH49527.1"/>
    <property type="molecule type" value="Genomic_DNA"/>
</dbReference>
<accession>A0A0D8Y065</accession>
<sequence length="95" mass="11116">MHSLHPGQLRNAAMTSYTLIVLTNIRNLNDCYRIKYYVNGEVMIEVSKCTDEKPLNNVAYITRKYCTGLTTLRCDRDRRFDFIVAHISMTLIFHL</sequence>
<gene>
    <name evidence="1" type="ORF">DICVIV_04361</name>
</gene>
<protein>
    <submittedName>
        <fullName evidence="1">Uncharacterized protein</fullName>
    </submittedName>
</protein>
<dbReference type="AlphaFoldDB" id="A0A0D8Y065"/>
<name>A0A0D8Y065_DICVI</name>
<evidence type="ECO:0000313" key="1">
    <source>
        <dbReference type="EMBL" id="KJH49527.1"/>
    </source>
</evidence>
<reference evidence="1 2" key="1">
    <citation type="submission" date="2013-11" db="EMBL/GenBank/DDBJ databases">
        <title>Draft genome of the bovine lungworm Dictyocaulus viviparus.</title>
        <authorList>
            <person name="Mitreva M."/>
        </authorList>
    </citation>
    <scope>NUCLEOTIDE SEQUENCE [LARGE SCALE GENOMIC DNA]</scope>
    <source>
        <strain evidence="1 2">HannoverDv2000</strain>
    </source>
</reference>